<dbReference type="InterPro" id="IPR023572">
    <property type="entry name" value="Archease_dom"/>
</dbReference>
<gene>
    <name evidence="6" type="ORF">LCGC14_1328170</name>
</gene>
<dbReference type="PANTHER" id="PTHR12682">
    <property type="entry name" value="ARCHEASE"/>
    <property type="match status" value="1"/>
</dbReference>
<dbReference type="AlphaFoldDB" id="A0A0F9KHG8"/>
<sequence>MAKHWETFDHPADIGLAARGDSLGELLEALGEGLARQTCPGAVSPTASKTVSVEADDVESLTVDFLGELLRLFELQRFLIARVRVTACDRTSVSAELDGETYDPARHELDAEVKAVTYHQLTIGRQDDGWVGRVILDV</sequence>
<dbReference type="GO" id="GO:0046872">
    <property type="term" value="F:metal ion binding"/>
    <property type="evidence" value="ECO:0007669"/>
    <property type="project" value="UniProtKB-KW"/>
</dbReference>
<comment type="similarity">
    <text evidence="1">Belongs to the archease family.</text>
</comment>
<evidence type="ECO:0000256" key="2">
    <source>
        <dbReference type="ARBA" id="ARBA00022694"/>
    </source>
</evidence>
<evidence type="ECO:0000256" key="3">
    <source>
        <dbReference type="ARBA" id="ARBA00022723"/>
    </source>
</evidence>
<name>A0A0F9KHG8_9ZZZZ</name>
<reference evidence="6" key="1">
    <citation type="journal article" date="2015" name="Nature">
        <title>Complex archaea that bridge the gap between prokaryotes and eukaryotes.</title>
        <authorList>
            <person name="Spang A."/>
            <person name="Saw J.H."/>
            <person name="Jorgensen S.L."/>
            <person name="Zaremba-Niedzwiedzka K."/>
            <person name="Martijn J."/>
            <person name="Lind A.E."/>
            <person name="van Eijk R."/>
            <person name="Schleper C."/>
            <person name="Guy L."/>
            <person name="Ettema T.J."/>
        </authorList>
    </citation>
    <scope>NUCLEOTIDE SEQUENCE</scope>
</reference>
<dbReference type="GO" id="GO:0008033">
    <property type="term" value="P:tRNA processing"/>
    <property type="evidence" value="ECO:0007669"/>
    <property type="project" value="UniProtKB-KW"/>
</dbReference>
<keyword evidence="4" id="KW-0106">Calcium</keyword>
<evidence type="ECO:0000259" key="5">
    <source>
        <dbReference type="Pfam" id="PF01951"/>
    </source>
</evidence>
<dbReference type="InterPro" id="IPR002804">
    <property type="entry name" value="Archease"/>
</dbReference>
<evidence type="ECO:0000256" key="4">
    <source>
        <dbReference type="ARBA" id="ARBA00022837"/>
    </source>
</evidence>
<proteinExistence type="inferred from homology"/>
<feature type="domain" description="Archease" evidence="5">
    <location>
        <begin position="5"/>
        <end position="138"/>
    </location>
</feature>
<keyword evidence="2" id="KW-0819">tRNA processing</keyword>
<dbReference type="InterPro" id="IPR036820">
    <property type="entry name" value="Archease_dom_sf"/>
</dbReference>
<dbReference type="EMBL" id="LAZR01007996">
    <property type="protein sequence ID" value="KKM81594.1"/>
    <property type="molecule type" value="Genomic_DNA"/>
</dbReference>
<comment type="caution">
    <text evidence="6">The sequence shown here is derived from an EMBL/GenBank/DDBJ whole genome shotgun (WGS) entry which is preliminary data.</text>
</comment>
<protein>
    <recommendedName>
        <fullName evidence="5">Archease domain-containing protein</fullName>
    </recommendedName>
</protein>
<accession>A0A0F9KHG8</accession>
<evidence type="ECO:0000313" key="6">
    <source>
        <dbReference type="EMBL" id="KKM81594.1"/>
    </source>
</evidence>
<dbReference type="SUPFAM" id="SSF69819">
    <property type="entry name" value="MTH1598-like"/>
    <property type="match status" value="1"/>
</dbReference>
<keyword evidence="3" id="KW-0479">Metal-binding</keyword>
<organism evidence="6">
    <name type="scientific">marine sediment metagenome</name>
    <dbReference type="NCBI Taxonomy" id="412755"/>
    <lineage>
        <taxon>unclassified sequences</taxon>
        <taxon>metagenomes</taxon>
        <taxon>ecological metagenomes</taxon>
    </lineage>
</organism>
<dbReference type="PANTHER" id="PTHR12682:SF11">
    <property type="entry name" value="PROTEIN ARCHEASE"/>
    <property type="match status" value="1"/>
</dbReference>
<evidence type="ECO:0000256" key="1">
    <source>
        <dbReference type="ARBA" id="ARBA00007963"/>
    </source>
</evidence>
<dbReference type="Pfam" id="PF01951">
    <property type="entry name" value="Archease"/>
    <property type="match status" value="1"/>
</dbReference>
<dbReference type="Gene3D" id="3.55.10.10">
    <property type="entry name" value="Archease domain"/>
    <property type="match status" value="1"/>
</dbReference>